<keyword evidence="2" id="KW-1185">Reference proteome</keyword>
<dbReference type="EMBL" id="AP019308">
    <property type="protein sequence ID" value="BBH21319.1"/>
    <property type="molecule type" value="Genomic_DNA"/>
</dbReference>
<accession>A0A3G9JEA3</accession>
<sequence length="70" mass="7978">MDPFMESFGFSRSYTDSNLLKTGGRISYSNEQTGDHVIFKHSLLFVNFELKHKGQLDDLKSLALKNSAQH</sequence>
<dbReference type="Proteomes" id="UP000275368">
    <property type="component" value="Chromosome"/>
</dbReference>
<proteinExistence type="predicted"/>
<protein>
    <submittedName>
        <fullName evidence="1">Uncharacterized protein</fullName>
    </submittedName>
</protein>
<dbReference type="RefSeq" id="WP_125657636.1">
    <property type="nucleotide sequence ID" value="NZ_AP019308.1"/>
</dbReference>
<dbReference type="KEGG" id="pbk:Back11_26640"/>
<name>A0A3G9JEA3_9BACL</name>
<dbReference type="AlphaFoldDB" id="A0A3G9JEA3"/>
<organism evidence="1 2">
    <name type="scientific">Paenibacillus baekrokdamisoli</name>
    <dbReference type="NCBI Taxonomy" id="1712516"/>
    <lineage>
        <taxon>Bacteria</taxon>
        <taxon>Bacillati</taxon>
        <taxon>Bacillota</taxon>
        <taxon>Bacilli</taxon>
        <taxon>Bacillales</taxon>
        <taxon>Paenibacillaceae</taxon>
        <taxon>Paenibacillus</taxon>
    </lineage>
</organism>
<reference evidence="1 2" key="1">
    <citation type="submission" date="2018-11" db="EMBL/GenBank/DDBJ databases">
        <title>Complete genome sequence of Paenibacillus baekrokdamisoli strain KCTC 33723.</title>
        <authorList>
            <person name="Kang S.W."/>
            <person name="Lee K.C."/>
            <person name="Kim K.K."/>
            <person name="Kim J.S."/>
            <person name="Kim D.S."/>
            <person name="Ko S.H."/>
            <person name="Yang S.H."/>
            <person name="Lee J.S."/>
        </authorList>
    </citation>
    <scope>NUCLEOTIDE SEQUENCE [LARGE SCALE GENOMIC DNA]</scope>
    <source>
        <strain evidence="1 2">KCTC 33723</strain>
    </source>
</reference>
<gene>
    <name evidence="1" type="ORF">Back11_26640</name>
</gene>
<evidence type="ECO:0000313" key="1">
    <source>
        <dbReference type="EMBL" id="BBH21319.1"/>
    </source>
</evidence>
<evidence type="ECO:0000313" key="2">
    <source>
        <dbReference type="Proteomes" id="UP000275368"/>
    </source>
</evidence>